<gene>
    <name evidence="1" type="ORF">BOVATA_019210</name>
</gene>
<dbReference type="EMBL" id="BDSA01000002">
    <property type="protein sequence ID" value="GBE60428.1"/>
    <property type="molecule type" value="Genomic_DNA"/>
</dbReference>
<evidence type="ECO:0000313" key="2">
    <source>
        <dbReference type="Proteomes" id="UP000236319"/>
    </source>
</evidence>
<organism evidence="1 2">
    <name type="scientific">Babesia ovata</name>
    <dbReference type="NCBI Taxonomy" id="189622"/>
    <lineage>
        <taxon>Eukaryota</taxon>
        <taxon>Sar</taxon>
        <taxon>Alveolata</taxon>
        <taxon>Apicomplexa</taxon>
        <taxon>Aconoidasida</taxon>
        <taxon>Piroplasmida</taxon>
        <taxon>Babesiidae</taxon>
        <taxon>Babesia</taxon>
    </lineage>
</organism>
<proteinExistence type="predicted"/>
<reference evidence="1 2" key="1">
    <citation type="journal article" date="2017" name="BMC Genomics">
        <title>Whole-genome assembly of Babesia ovata and comparative genomics between closely related pathogens.</title>
        <authorList>
            <person name="Yamagishi J."/>
            <person name="Asada M."/>
            <person name="Hakimi H."/>
            <person name="Tanaka T.Q."/>
            <person name="Sugimoto C."/>
            <person name="Kawazu S."/>
        </authorList>
    </citation>
    <scope>NUCLEOTIDE SEQUENCE [LARGE SCALE GENOMIC DNA]</scope>
    <source>
        <strain evidence="1 2">Miyake</strain>
    </source>
</reference>
<dbReference type="GeneID" id="39874198"/>
<dbReference type="Proteomes" id="UP000236319">
    <property type="component" value="Unassembled WGS sequence"/>
</dbReference>
<dbReference type="AlphaFoldDB" id="A0A2H6KBQ6"/>
<evidence type="ECO:0000313" key="1">
    <source>
        <dbReference type="EMBL" id="GBE60428.1"/>
    </source>
</evidence>
<sequence>MDDVSKWHRSQRVYGQLRILRHLLVGVTQKRSGEIRSGGIARGLQNFNETRDTQRDVGSTVASKMEGVQSHLGGGFTNRLPCHASHSFSWLAMGTLVVLVQRRVRFWSRVFAVHET</sequence>
<accession>A0A2H6KBQ6</accession>
<protein>
    <submittedName>
        <fullName evidence="1">Light-and oxygen-sensing transcription regulator, putative</fullName>
    </submittedName>
</protein>
<name>A0A2H6KBQ6_9APIC</name>
<comment type="caution">
    <text evidence="1">The sequence shown here is derived from an EMBL/GenBank/DDBJ whole genome shotgun (WGS) entry which is preliminary data.</text>
</comment>
<keyword evidence="2" id="KW-1185">Reference proteome</keyword>
<dbReference type="RefSeq" id="XP_028866671.1">
    <property type="nucleotide sequence ID" value="XM_029010838.1"/>
</dbReference>
<dbReference type="VEuPathDB" id="PiroplasmaDB:BOVATA_019210"/>